<dbReference type="PANTHER" id="PTHR11430:SF133">
    <property type="entry name" value="LIPOCALIN"/>
    <property type="match status" value="1"/>
</dbReference>
<dbReference type="PRINTS" id="PR01254">
    <property type="entry name" value="PGNDSYNTHASE"/>
</dbReference>
<dbReference type="PANTHER" id="PTHR11430">
    <property type="entry name" value="LIPOCALIN"/>
    <property type="match status" value="1"/>
</dbReference>
<dbReference type="GO" id="GO:0019706">
    <property type="term" value="F:protein-cysteine S-palmitoyltransferase activity"/>
    <property type="evidence" value="ECO:0007669"/>
    <property type="project" value="UniProtKB-EC"/>
</dbReference>
<comment type="subcellular location">
    <subcellularLocation>
        <location evidence="1">Membrane</location>
        <topology evidence="1">Multi-pass membrane protein</topology>
    </subcellularLocation>
</comment>
<evidence type="ECO:0000259" key="8">
    <source>
        <dbReference type="Pfam" id="PF01529"/>
    </source>
</evidence>
<dbReference type="EC" id="2.3.1.225" evidence="6"/>
<evidence type="ECO:0000256" key="2">
    <source>
        <dbReference type="ARBA" id="ARBA00006889"/>
    </source>
</evidence>
<dbReference type="InterPro" id="IPR001594">
    <property type="entry name" value="Palmitoyltrfase_DHHC"/>
</dbReference>
<gene>
    <name evidence="9" type="primary">Zdhhc23_1</name>
    <name evidence="9" type="ORF">N1851_007257</name>
</gene>
<keyword evidence="5 6" id="KW-0472">Membrane</keyword>
<name>A0AA47N2Z5_MERPO</name>
<feature type="transmembrane region" description="Helical" evidence="6">
    <location>
        <begin position="74"/>
        <end position="100"/>
    </location>
</feature>
<keyword evidence="6" id="KW-0012">Acyltransferase</keyword>
<dbReference type="GO" id="GO:0036094">
    <property type="term" value="F:small molecule binding"/>
    <property type="evidence" value="ECO:0007669"/>
    <property type="project" value="InterPro"/>
</dbReference>
<dbReference type="InterPro" id="IPR002345">
    <property type="entry name" value="Lipocalin"/>
</dbReference>
<dbReference type="InterPro" id="IPR000566">
    <property type="entry name" value="Lipocln_cytosolic_FA-bd_dom"/>
</dbReference>
<feature type="domain" description="Palmitoyltransferase DHHC" evidence="8">
    <location>
        <begin position="269"/>
        <end position="377"/>
    </location>
</feature>
<evidence type="ECO:0000313" key="9">
    <source>
        <dbReference type="EMBL" id="KAK0151448.1"/>
    </source>
</evidence>
<feature type="transmembrane region" description="Helical" evidence="6">
    <location>
        <begin position="295"/>
        <end position="318"/>
    </location>
</feature>
<evidence type="ECO:0000313" key="10">
    <source>
        <dbReference type="Proteomes" id="UP001174136"/>
    </source>
</evidence>
<dbReference type="PROSITE" id="PS50216">
    <property type="entry name" value="DHHC"/>
    <property type="match status" value="1"/>
</dbReference>
<comment type="caution">
    <text evidence="9">The sequence shown here is derived from an EMBL/GenBank/DDBJ whole genome shotgun (WGS) entry which is preliminary data.</text>
</comment>
<dbReference type="SUPFAM" id="SSF50814">
    <property type="entry name" value="Lipocalins"/>
    <property type="match status" value="1"/>
</dbReference>
<dbReference type="AlphaFoldDB" id="A0AA47N2Z5"/>
<evidence type="ECO:0000256" key="4">
    <source>
        <dbReference type="ARBA" id="ARBA00022989"/>
    </source>
</evidence>
<comment type="similarity">
    <text evidence="2">Belongs to the calycin superfamily. Lipocalin family.</text>
</comment>
<keyword evidence="3 6" id="KW-0812">Transmembrane</keyword>
<dbReference type="Proteomes" id="UP001174136">
    <property type="component" value="Unassembled WGS sequence"/>
</dbReference>
<feature type="transmembrane region" description="Helical" evidence="6">
    <location>
        <begin position="112"/>
        <end position="129"/>
    </location>
</feature>
<organism evidence="9 10">
    <name type="scientific">Merluccius polli</name>
    <name type="common">Benguela hake</name>
    <name type="synonym">Merluccius cadenati</name>
    <dbReference type="NCBI Taxonomy" id="89951"/>
    <lineage>
        <taxon>Eukaryota</taxon>
        <taxon>Metazoa</taxon>
        <taxon>Chordata</taxon>
        <taxon>Craniata</taxon>
        <taxon>Vertebrata</taxon>
        <taxon>Euteleostomi</taxon>
        <taxon>Actinopterygii</taxon>
        <taxon>Neopterygii</taxon>
        <taxon>Teleostei</taxon>
        <taxon>Neoteleostei</taxon>
        <taxon>Acanthomorphata</taxon>
        <taxon>Zeiogadaria</taxon>
        <taxon>Gadariae</taxon>
        <taxon>Gadiformes</taxon>
        <taxon>Gadoidei</taxon>
        <taxon>Merlucciidae</taxon>
        <taxon>Merluccius</taxon>
    </lineage>
</organism>
<comment type="domain">
    <text evidence="6">The DHHC domain is required for palmitoyltransferase activity.</text>
</comment>
<sequence length="581" mass="65309">MKWEKLKPPEPDDPMCCCECDCFQYGCSCNCEDLDEACNRWLKGRPEGRRWPVLTSVTDRLEVSMVPALVLLPLLLRLAALHVLLGAAVLSALPGLLLWYYYATHRRKKRTLFFLTLSLHSLAYMYFLFLTEILPRGDVGPPQVFAVTAGVAVTVVSLVRTKRAPGFVAAAAAGSTPAAPESKAGRKGRGGSRCAVCKVVRPPRTGHCRICGTCVQRLDHHCIWWVLRSIPRCRFDRLLNVFNLMTVFRCVWIQVHGFAVLCCVVLCCCRVCVWRASDRIPDRINSCVGKSNHRCFLFTLSVFLLTSVYGITTVLHSLCPRQHLLTALFYCPGVYNQYSTALCFTCAWYSSIVTTGLLHLLFFQLLNISFNMTEREAQFALRYKTGQRHLFGLVVYSGEYSRGFFHNWLEFLTMSSGAGSGLDTVRPANLVAGKWYLIGFATNAQWFVDHRASMKMGTAMLTPTAAGDLQMSYASLRSDASCWRMGHLAKKTDVPGKFTFKSERMDNDNDMRVVDVKYDEYALIYNLKTKGGVSSVLNKLYGRETQLSPQLLEKFRQFSLENGILPENIAVLPQNGECPDV</sequence>
<dbReference type="GO" id="GO:0016020">
    <property type="term" value="C:membrane"/>
    <property type="evidence" value="ECO:0007669"/>
    <property type="project" value="UniProtKB-SubCell"/>
</dbReference>
<feature type="transmembrane region" description="Helical" evidence="6">
    <location>
        <begin position="251"/>
        <end position="274"/>
    </location>
</feature>
<protein>
    <recommendedName>
        <fullName evidence="6">Palmitoyltransferase</fullName>
        <ecNumber evidence="6">2.3.1.225</ecNumber>
    </recommendedName>
</protein>
<evidence type="ECO:0000259" key="7">
    <source>
        <dbReference type="Pfam" id="PF00061"/>
    </source>
</evidence>
<dbReference type="EMBL" id="JAOPHQ010001227">
    <property type="protein sequence ID" value="KAK0151448.1"/>
    <property type="molecule type" value="Genomic_DNA"/>
</dbReference>
<feature type="domain" description="Lipocalin/cytosolic fatty-acid binding" evidence="7">
    <location>
        <begin position="432"/>
        <end position="574"/>
    </location>
</feature>
<keyword evidence="4 6" id="KW-1133">Transmembrane helix</keyword>
<evidence type="ECO:0000256" key="3">
    <source>
        <dbReference type="ARBA" id="ARBA00022692"/>
    </source>
</evidence>
<keyword evidence="10" id="KW-1185">Reference proteome</keyword>
<comment type="catalytic activity">
    <reaction evidence="6">
        <text>L-cysteinyl-[protein] + hexadecanoyl-CoA = S-hexadecanoyl-L-cysteinyl-[protein] + CoA</text>
        <dbReference type="Rhea" id="RHEA:36683"/>
        <dbReference type="Rhea" id="RHEA-COMP:10131"/>
        <dbReference type="Rhea" id="RHEA-COMP:11032"/>
        <dbReference type="ChEBI" id="CHEBI:29950"/>
        <dbReference type="ChEBI" id="CHEBI:57287"/>
        <dbReference type="ChEBI" id="CHEBI:57379"/>
        <dbReference type="ChEBI" id="CHEBI:74151"/>
        <dbReference type="EC" id="2.3.1.225"/>
    </reaction>
</comment>
<evidence type="ECO:0000256" key="1">
    <source>
        <dbReference type="ARBA" id="ARBA00004141"/>
    </source>
</evidence>
<dbReference type="PRINTS" id="PR00179">
    <property type="entry name" value="LIPOCALIN"/>
</dbReference>
<evidence type="ECO:0000256" key="6">
    <source>
        <dbReference type="RuleBase" id="RU079119"/>
    </source>
</evidence>
<dbReference type="Pfam" id="PF00061">
    <property type="entry name" value="Lipocalin"/>
    <property type="match status" value="1"/>
</dbReference>
<feature type="domain" description="Palmitoyltransferase DHHC" evidence="8">
    <location>
        <begin position="193"/>
        <end position="224"/>
    </location>
</feature>
<keyword evidence="6" id="KW-0808">Transferase</keyword>
<dbReference type="InterPro" id="IPR012674">
    <property type="entry name" value="Calycin"/>
</dbReference>
<dbReference type="Gene3D" id="2.40.128.20">
    <property type="match status" value="1"/>
</dbReference>
<dbReference type="Pfam" id="PF01529">
    <property type="entry name" value="DHHC"/>
    <property type="match status" value="2"/>
</dbReference>
<proteinExistence type="inferred from homology"/>
<evidence type="ECO:0000256" key="5">
    <source>
        <dbReference type="ARBA" id="ARBA00023136"/>
    </source>
</evidence>
<feature type="transmembrane region" description="Helical" evidence="6">
    <location>
        <begin position="338"/>
        <end position="363"/>
    </location>
</feature>
<reference evidence="9" key="1">
    <citation type="journal article" date="2023" name="Front. Mar. Sci.">
        <title>A new Merluccius polli reference genome to investigate the effects of global change in West African waters.</title>
        <authorList>
            <person name="Mateo J.L."/>
            <person name="Blanco-Fernandez C."/>
            <person name="Garcia-Vazquez E."/>
            <person name="Machado-Schiaffino G."/>
        </authorList>
    </citation>
    <scope>NUCLEOTIDE SEQUENCE</scope>
    <source>
        <strain evidence="9">C29</strain>
        <tissue evidence="9">Fin</tissue>
    </source>
</reference>
<accession>A0AA47N2Z5</accession>
<comment type="similarity">
    <text evidence="6">Belongs to the DHHC palmitoyltransferase family.</text>
</comment>